<evidence type="ECO:0000313" key="2">
    <source>
        <dbReference type="EMBL" id="CEL10575.1"/>
    </source>
</evidence>
<dbReference type="OMA" id="RIAQVGP"/>
<accession>A0A0U5GKX9</accession>
<proteinExistence type="predicted"/>
<evidence type="ECO:0000313" key="3">
    <source>
        <dbReference type="Proteomes" id="UP000054771"/>
    </source>
</evidence>
<evidence type="ECO:0000256" key="1">
    <source>
        <dbReference type="SAM" id="SignalP"/>
    </source>
</evidence>
<sequence>MKRLCFLSLVAASAASISISDPSDVIPESDWAADNAIMADYSVAVEYIQRIAQVGPYMVSGKKKTFQHTTLKTDKNDTSVLVATKGADVSVQNTDIIKFGYYSNLIQSSFYGVNAAVLVANNSRIHLSDVNITTHNGAANVFAYGTDTVAYIDNAWLYSSGPTSHALYAAGNGTVHGKNIHTFSGGNRCSAFSGDTPAGYVYVEDSIAHTTGIGSAIGFAVKHLNFTNVIGYAERAPVFFTIGEGEAVAKNCDLTGGLLGGAVTFSISKDTQAYPFELTLVNTKLKVLGDGPGLWYGSVYANTYVQSSQIIAESGVLAVANFSTITEAFNFYSDYETSGNIVATADSRVYVEESALSGDLVAYNGSTLGFSFKEHSYWSGRAYIGYGDAELGVALDKTSIWNVTGNTALKNLTNADTSFSNVKSNGFSITYDRHAPANKALKGKTIKLAGGGTVSPV</sequence>
<feature type="signal peptide" evidence="1">
    <location>
        <begin position="1"/>
        <end position="20"/>
    </location>
</feature>
<name>A0A0U5GKX9_ASPCI</name>
<reference evidence="3" key="1">
    <citation type="journal article" date="2016" name="Genome Announc.">
        <title>Draft genome sequences of fungus Aspergillus calidoustus.</title>
        <authorList>
            <person name="Horn F."/>
            <person name="Linde J."/>
            <person name="Mattern D.J."/>
            <person name="Walther G."/>
            <person name="Guthke R."/>
            <person name="Scherlach K."/>
            <person name="Martin K."/>
            <person name="Brakhage A.A."/>
            <person name="Petzke L."/>
            <person name="Valiante V."/>
        </authorList>
    </citation>
    <scope>NUCLEOTIDE SEQUENCE [LARGE SCALE GENOMIC DNA]</scope>
    <source>
        <strain evidence="3">SF006504</strain>
    </source>
</reference>
<dbReference type="STRING" id="454130.A0A0U5GKX9"/>
<gene>
    <name evidence="2" type="ORF">ASPCAL13692</name>
</gene>
<keyword evidence="3" id="KW-1185">Reference proteome</keyword>
<dbReference type="EMBL" id="CDMC01000019">
    <property type="protein sequence ID" value="CEL10575.1"/>
    <property type="molecule type" value="Genomic_DNA"/>
</dbReference>
<dbReference type="OrthoDB" id="10018600at2759"/>
<feature type="chain" id="PRO_5006857981" evidence="1">
    <location>
        <begin position="21"/>
        <end position="457"/>
    </location>
</feature>
<dbReference type="AlphaFoldDB" id="A0A0U5GKX9"/>
<organism evidence="2 3">
    <name type="scientific">Aspergillus calidoustus</name>
    <dbReference type="NCBI Taxonomy" id="454130"/>
    <lineage>
        <taxon>Eukaryota</taxon>
        <taxon>Fungi</taxon>
        <taxon>Dikarya</taxon>
        <taxon>Ascomycota</taxon>
        <taxon>Pezizomycotina</taxon>
        <taxon>Eurotiomycetes</taxon>
        <taxon>Eurotiomycetidae</taxon>
        <taxon>Eurotiales</taxon>
        <taxon>Aspergillaceae</taxon>
        <taxon>Aspergillus</taxon>
        <taxon>Aspergillus subgen. Nidulantes</taxon>
    </lineage>
</organism>
<dbReference type="Proteomes" id="UP000054771">
    <property type="component" value="Unassembled WGS sequence"/>
</dbReference>
<protein>
    <submittedName>
        <fullName evidence="2">Uncharacterized protein</fullName>
    </submittedName>
</protein>
<keyword evidence="1" id="KW-0732">Signal</keyword>